<dbReference type="SUPFAM" id="SSF53474">
    <property type="entry name" value="alpha/beta-Hydrolases"/>
    <property type="match status" value="1"/>
</dbReference>
<sequence length="308" mass="32197">MRWIRGVGGLIAASAAAATMPASAQDARMTTMEAPAEPNAVPLRTGPVKGQAAPEAWFKQYGVAMTRNVSSATLTPFLPDPATATGAAAIVAPGGGFLMLSMENEGWRVAKALADRGVAAFVLKYRLKPTPADMNAFEQAVTAMFASVGKPQSRLSPDAAIAGLSDQIADGRAAVALVRSRAAEWGVDPQRIGMIGFSAGAMTTMATALAAPETRLAFVAPIYGSMEAVKVPADAPPLFGVLAADDPLFARKGFGLIDAWQQAGRPVEFHLYQAGGHGFGLGKHGTTSTGWFDSFLHWLDTNGLLKRR</sequence>
<dbReference type="PANTHER" id="PTHR48081:SF6">
    <property type="entry name" value="PEPTIDASE S9 PROLYL OLIGOPEPTIDASE CATALYTIC DOMAIN-CONTAINING PROTEIN"/>
    <property type="match status" value="1"/>
</dbReference>
<comment type="caution">
    <text evidence="4">The sequence shown here is derived from an EMBL/GenBank/DDBJ whole genome shotgun (WGS) entry which is preliminary data.</text>
</comment>
<proteinExistence type="predicted"/>
<evidence type="ECO:0000256" key="2">
    <source>
        <dbReference type="SAM" id="SignalP"/>
    </source>
</evidence>
<dbReference type="AlphaFoldDB" id="A0A4Q2J225"/>
<dbReference type="InterPro" id="IPR002925">
    <property type="entry name" value="Dienelactn_hydro"/>
</dbReference>
<dbReference type="EMBL" id="SDPT01000001">
    <property type="protein sequence ID" value="RXZ35541.1"/>
    <property type="molecule type" value="Genomic_DNA"/>
</dbReference>
<dbReference type="InterPro" id="IPR029058">
    <property type="entry name" value="AB_hydrolase_fold"/>
</dbReference>
<accession>A0A4Q2J225</accession>
<dbReference type="Gene3D" id="3.40.50.1820">
    <property type="entry name" value="alpha/beta hydrolase"/>
    <property type="match status" value="1"/>
</dbReference>
<evidence type="ECO:0000313" key="5">
    <source>
        <dbReference type="Proteomes" id="UP000292347"/>
    </source>
</evidence>
<keyword evidence="1 4" id="KW-0378">Hydrolase</keyword>
<evidence type="ECO:0000256" key="1">
    <source>
        <dbReference type="ARBA" id="ARBA00022801"/>
    </source>
</evidence>
<organism evidence="4 5">
    <name type="scientific">Sphingomonas desiccabilis</name>
    <dbReference type="NCBI Taxonomy" id="429134"/>
    <lineage>
        <taxon>Bacteria</taxon>
        <taxon>Pseudomonadati</taxon>
        <taxon>Pseudomonadota</taxon>
        <taxon>Alphaproteobacteria</taxon>
        <taxon>Sphingomonadales</taxon>
        <taxon>Sphingomonadaceae</taxon>
        <taxon>Sphingomonas</taxon>
    </lineage>
</organism>
<keyword evidence="2" id="KW-0732">Signal</keyword>
<dbReference type="OrthoDB" id="9771666at2"/>
<feature type="chain" id="PRO_5020697511" evidence="2">
    <location>
        <begin position="25"/>
        <end position="308"/>
    </location>
</feature>
<evidence type="ECO:0000313" key="4">
    <source>
        <dbReference type="EMBL" id="RXZ35541.1"/>
    </source>
</evidence>
<dbReference type="PANTHER" id="PTHR48081">
    <property type="entry name" value="AB HYDROLASE SUPERFAMILY PROTEIN C4A8.06C"/>
    <property type="match status" value="1"/>
</dbReference>
<gene>
    <name evidence="4" type="ORF">EO081_08010</name>
</gene>
<feature type="signal peptide" evidence="2">
    <location>
        <begin position="1"/>
        <end position="24"/>
    </location>
</feature>
<dbReference type="GO" id="GO:0016787">
    <property type="term" value="F:hydrolase activity"/>
    <property type="evidence" value="ECO:0007669"/>
    <property type="project" value="UniProtKB-KW"/>
</dbReference>
<dbReference type="InterPro" id="IPR050300">
    <property type="entry name" value="GDXG_lipolytic_enzyme"/>
</dbReference>
<dbReference type="Pfam" id="PF01738">
    <property type="entry name" value="DLH"/>
    <property type="match status" value="1"/>
</dbReference>
<evidence type="ECO:0000259" key="3">
    <source>
        <dbReference type="Pfam" id="PF01738"/>
    </source>
</evidence>
<reference evidence="4 5" key="1">
    <citation type="submission" date="2019-01" db="EMBL/GenBank/DDBJ databases">
        <title>Sphingomonas mucosissima sp. nov. and Sphingomonas desiccabilis sp. nov., from biological soil crusts in the Colorado Plateau, USA.</title>
        <authorList>
            <person name="Zhu D."/>
        </authorList>
    </citation>
    <scope>NUCLEOTIDE SEQUENCE [LARGE SCALE GENOMIC DNA]</scope>
    <source>
        <strain evidence="4 5">CP1D</strain>
    </source>
</reference>
<protein>
    <submittedName>
        <fullName evidence="4">Alpha/beta hydrolase</fullName>
    </submittedName>
</protein>
<keyword evidence="5" id="KW-1185">Reference proteome</keyword>
<feature type="domain" description="Dienelactone hydrolase" evidence="3">
    <location>
        <begin position="110"/>
        <end position="280"/>
    </location>
</feature>
<dbReference type="Proteomes" id="UP000292347">
    <property type="component" value="Unassembled WGS sequence"/>
</dbReference>
<name>A0A4Q2J225_9SPHN</name>